<sequence>MKSQVVLLRCESYDENTVYERVRQGLELLGGLESLINLDERVLFKVNNLASSRPEEAVTTHPLYQPIFMERNTALEPIWRMK</sequence>
<dbReference type="EMBL" id="CP002868">
    <property type="protein sequence ID" value="AEJ20919.1"/>
    <property type="molecule type" value="Genomic_DNA"/>
</dbReference>
<organism evidence="1 2">
    <name type="scientific">Gracilinema caldarium (strain ATCC 51460 / DSM 7334 / H1)</name>
    <name type="common">Treponema caldarium</name>
    <dbReference type="NCBI Taxonomy" id="744872"/>
    <lineage>
        <taxon>Bacteria</taxon>
        <taxon>Pseudomonadati</taxon>
        <taxon>Spirochaetota</taxon>
        <taxon>Spirochaetia</taxon>
        <taxon>Spirochaetales</taxon>
        <taxon>Breznakiellaceae</taxon>
        <taxon>Gracilinema</taxon>
    </lineage>
</organism>
<proteinExistence type="predicted"/>
<dbReference type="STRING" id="744872.Spica_2825"/>
<reference evidence="2" key="1">
    <citation type="journal article" date="2013" name="Stand. Genomic Sci.">
        <title>Genome sequence of the thermophilic fresh-water bacterium Spirochaeta caldaria type strain (H1(T)), reclassification of Spirochaeta caldaria, Spirochaeta stenostrepta, and Spirochaeta zuelzerae in the genus Treponema as Treponema caldaria comb. nov., Treponema stenostrepta comb. nov., and Treponema zuelzerae comb. nov., and emendation of the genus Treponema.</title>
        <authorList>
            <person name="Abt B."/>
            <person name="Goker M."/>
            <person name="Scheuner C."/>
            <person name="Han C."/>
            <person name="Lu M."/>
            <person name="Misra M."/>
            <person name="Lapidus A."/>
            <person name="Nolan M."/>
            <person name="Lucas S."/>
            <person name="Hammon N."/>
            <person name="Deshpande S."/>
            <person name="Cheng J.F."/>
            <person name="Tapia R."/>
            <person name="Goodwin L.A."/>
            <person name="Pitluck S."/>
            <person name="Liolios K."/>
            <person name="Pagani I."/>
            <person name="Ivanova N."/>
            <person name="Mavromatis K."/>
            <person name="Mikhailova N."/>
            <person name="Huntemann M."/>
            <person name="Pati A."/>
            <person name="Chen A."/>
            <person name="Palaniappan K."/>
            <person name="Land M."/>
            <person name="Hauser L."/>
            <person name="Jeffries C.D."/>
            <person name="Rohde M."/>
            <person name="Spring S."/>
            <person name="Gronow S."/>
            <person name="Detter J.C."/>
            <person name="Bristow J."/>
            <person name="Eisen J.A."/>
            <person name="Markowitz V."/>
            <person name="Hugenholtz P."/>
            <person name="Kyrpides N.C."/>
            <person name="Woyke T."/>
            <person name="Klenk H.P."/>
        </authorList>
    </citation>
    <scope>NUCLEOTIDE SEQUENCE</scope>
    <source>
        <strain evidence="2">ATCC 51460 / DSM 7334 / H1</strain>
    </source>
</reference>
<dbReference type="AlphaFoldDB" id="F8F2D7"/>
<keyword evidence="2" id="KW-1185">Reference proteome</keyword>
<dbReference type="OrthoDB" id="9807879at2"/>
<dbReference type="eggNOG" id="COG2006">
    <property type="taxonomic scope" value="Bacteria"/>
</dbReference>
<gene>
    <name evidence="1" type="ordered locus">Spica_2825</name>
</gene>
<accession>F8F2D7</accession>
<dbReference type="HOGENOM" id="CLU_2557270_0_0_12"/>
<dbReference type="KEGG" id="scd:Spica_2825"/>
<dbReference type="RefSeq" id="WP_013970197.1">
    <property type="nucleotide sequence ID" value="NC_015732.1"/>
</dbReference>
<evidence type="ECO:0000313" key="2">
    <source>
        <dbReference type="Proteomes" id="UP000000503"/>
    </source>
</evidence>
<protein>
    <submittedName>
        <fullName evidence="1">Uncharacterized protein</fullName>
    </submittedName>
</protein>
<evidence type="ECO:0000313" key="1">
    <source>
        <dbReference type="EMBL" id="AEJ20919.1"/>
    </source>
</evidence>
<name>F8F2D7_GRAC1</name>
<dbReference type="Proteomes" id="UP000000503">
    <property type="component" value="Chromosome"/>
</dbReference>